<evidence type="ECO:0000259" key="1">
    <source>
        <dbReference type="Pfam" id="PF07411"/>
    </source>
</evidence>
<dbReference type="AlphaFoldDB" id="A0A928USX3"/>
<comment type="caution">
    <text evidence="2">The sequence shown here is derived from an EMBL/GenBank/DDBJ whole genome shotgun (WGS) entry which is preliminary data.</text>
</comment>
<name>A0A928USX3_9SPHI</name>
<evidence type="ECO:0000313" key="3">
    <source>
        <dbReference type="Proteomes" id="UP000616201"/>
    </source>
</evidence>
<dbReference type="InterPro" id="IPR036913">
    <property type="entry name" value="YegP-like_sf"/>
</dbReference>
<feature type="domain" description="DUF1508" evidence="1">
    <location>
        <begin position="59"/>
        <end position="98"/>
    </location>
</feature>
<proteinExistence type="predicted"/>
<dbReference type="InterPro" id="IPR051141">
    <property type="entry name" value="UPF0339_domain"/>
</dbReference>
<evidence type="ECO:0000313" key="2">
    <source>
        <dbReference type="EMBL" id="MBE8712223.1"/>
    </source>
</evidence>
<dbReference type="PANTHER" id="PTHR40606:SF1">
    <property type="entry name" value="UPF0339 PROTEIN YEGP"/>
    <property type="match status" value="1"/>
</dbReference>
<keyword evidence="3" id="KW-1185">Reference proteome</keyword>
<organism evidence="2 3">
    <name type="scientific">Sphingobacterium hungaricum</name>
    <dbReference type="NCBI Taxonomy" id="2082723"/>
    <lineage>
        <taxon>Bacteria</taxon>
        <taxon>Pseudomonadati</taxon>
        <taxon>Bacteroidota</taxon>
        <taxon>Sphingobacteriia</taxon>
        <taxon>Sphingobacteriales</taxon>
        <taxon>Sphingobacteriaceae</taxon>
        <taxon>Sphingobacterium</taxon>
    </lineage>
</organism>
<dbReference type="Pfam" id="PF07411">
    <property type="entry name" value="DUF1508"/>
    <property type="match status" value="1"/>
</dbReference>
<dbReference type="PANTHER" id="PTHR40606">
    <property type="match status" value="1"/>
</dbReference>
<dbReference type="SUPFAM" id="SSF160113">
    <property type="entry name" value="YegP-like"/>
    <property type="match status" value="2"/>
</dbReference>
<reference evidence="2" key="1">
    <citation type="submission" date="2018-02" db="EMBL/GenBank/DDBJ databases">
        <authorList>
            <person name="Vasarhelyi B.M."/>
            <person name="Deshmukh S."/>
            <person name="Balint B."/>
            <person name="Kukolya J."/>
        </authorList>
    </citation>
    <scope>NUCLEOTIDE SEQUENCE</scope>
    <source>
        <strain evidence="2">KB22</strain>
    </source>
</reference>
<dbReference type="Gene3D" id="2.30.29.80">
    <property type="match status" value="1"/>
</dbReference>
<protein>
    <recommendedName>
        <fullName evidence="1">DUF1508 domain-containing protein</fullName>
    </recommendedName>
</protein>
<dbReference type="InterPro" id="IPR010879">
    <property type="entry name" value="DUF1508"/>
</dbReference>
<sequence length="161" mass="18285">MEPIDGLHFFLFKNPQTSSKNGIYFFEIKYLHYTLKINKLAYCIQLMLMGKFIILNGANNDFQFFLRSKNGRIILTSESFPTKSDCLDAVKQVQINSNLKQNFESATNSIGYHYFNINDSNGKRLCYSGFYVSAGVRDRGIGFIIDNAKSATIEDQTTAAD</sequence>
<gene>
    <name evidence="2" type="ORF">C4F49_00830</name>
</gene>
<dbReference type="EMBL" id="PRDK01000001">
    <property type="protein sequence ID" value="MBE8712223.1"/>
    <property type="molecule type" value="Genomic_DNA"/>
</dbReference>
<accession>A0A928USX3</accession>
<dbReference type="Proteomes" id="UP000616201">
    <property type="component" value="Unassembled WGS sequence"/>
</dbReference>